<evidence type="ECO:0000256" key="1">
    <source>
        <dbReference type="SAM" id="MobiDB-lite"/>
    </source>
</evidence>
<accession>A0AAU7UGQ7</accession>
<dbReference type="Pfam" id="PF20066">
    <property type="entry name" value="Glyoxalase_8"/>
    <property type="match status" value="1"/>
</dbReference>
<sequence>MNTLWKDQARRLVQALPQPGTRLRHSHALEVVARVYGFPNWDTLCAQPAVALPDPAGSAKRLQAALRTYGVLVDTEQATELCRACLLEGFNVGEDDQAHALPFELPWYAISRLRNAWVFPETVRTLAPWPVLPLALRDIISPAEQRLIQQARYLKWSTEHGFQADGRPIRSLAGLSDPWLMRWYTLHLTSGASGYLLFCATHGLRGFSPKWRTGHGLFESWTGLELRRGIPAPPPALPLSVAHRVTLIYGNAASDRLTPLVSRAYGAAKTGKSYLLSDTELMGTAAGALSVPGPCTVLGHAQHGLKVLNERGAGADDTLALVLNHEHSTLTLLREAQERGMRLILSLNVEHVEQVTRTIKGYHLGADVQLVDATRMRVPLPSPQPPERTASGHRH</sequence>
<evidence type="ECO:0000259" key="2">
    <source>
        <dbReference type="Pfam" id="PF20066"/>
    </source>
</evidence>
<organism evidence="3">
    <name type="scientific">Deinococcus sonorensis KR-87</name>
    <dbReference type="NCBI Taxonomy" id="694439"/>
    <lineage>
        <taxon>Bacteria</taxon>
        <taxon>Thermotogati</taxon>
        <taxon>Deinococcota</taxon>
        <taxon>Deinococci</taxon>
        <taxon>Deinococcales</taxon>
        <taxon>Deinococcaceae</taxon>
        <taxon>Deinococcus</taxon>
    </lineage>
</organism>
<reference evidence="3" key="1">
    <citation type="submission" date="2024-06" db="EMBL/GenBank/DDBJ databases">
        <title>Draft Genome Sequence of Deinococcus sonorensis Type Strain KR-87, a Biofilm Producing Representative of the Genus Deinococcus.</title>
        <authorList>
            <person name="Boren L.S."/>
            <person name="Grosso R.A."/>
            <person name="Hugenberg-Cox A.N."/>
            <person name="Hill J.T.E."/>
            <person name="Albert C.M."/>
            <person name="Tuohy J.M."/>
        </authorList>
    </citation>
    <scope>NUCLEOTIDE SEQUENCE</scope>
    <source>
        <strain evidence="3">KR-87</strain>
        <plasmid evidence="3">pDson05</plasmid>
    </source>
</reference>
<keyword evidence="3" id="KW-0614">Plasmid</keyword>
<geneLocation type="plasmid" evidence="3">
    <name>pDson05</name>
</geneLocation>
<dbReference type="KEGG" id="dsc:ABOD76_22005"/>
<dbReference type="RefSeq" id="WP_350245740.1">
    <property type="nucleotide sequence ID" value="NZ_CP158301.1"/>
</dbReference>
<feature type="domain" description="Glyoxalase-related protein" evidence="2">
    <location>
        <begin position="5"/>
        <end position="49"/>
    </location>
</feature>
<proteinExistence type="predicted"/>
<dbReference type="AlphaFoldDB" id="A0AAU7UGQ7"/>
<evidence type="ECO:0000313" key="3">
    <source>
        <dbReference type="EMBL" id="XBV87591.1"/>
    </source>
</evidence>
<dbReference type="InterPro" id="IPR045517">
    <property type="entry name" value="Glyoxalase_8"/>
</dbReference>
<gene>
    <name evidence="3" type="ORF">ABOD76_22005</name>
</gene>
<name>A0AAU7UGQ7_9DEIO</name>
<protein>
    <submittedName>
        <fullName evidence="3">Glyoxalase superfamily protein</fullName>
    </submittedName>
</protein>
<feature type="region of interest" description="Disordered" evidence="1">
    <location>
        <begin position="376"/>
        <end position="395"/>
    </location>
</feature>
<dbReference type="EMBL" id="CP158301">
    <property type="protein sequence ID" value="XBV87591.1"/>
    <property type="molecule type" value="Genomic_DNA"/>
</dbReference>